<dbReference type="HOGENOM" id="CLU_2694496_0_0_1"/>
<feature type="transmembrane region" description="Helical" evidence="1">
    <location>
        <begin position="45"/>
        <end position="65"/>
    </location>
</feature>
<dbReference type="InParanoid" id="G9N328"/>
<dbReference type="AlphaFoldDB" id="G9N328"/>
<proteinExistence type="predicted"/>
<sequence length="74" mass="8489">RDLNIPIWRTLSILSVPSFVLVFIGGPLFYWLLLPLDKCAATTRGIWKAANFTVAILSSPFYSLFSKPQYFDYQ</sequence>
<organism evidence="2 3">
    <name type="scientific">Hypocrea virens (strain Gv29-8 / FGSC 10586)</name>
    <name type="common">Gliocladium virens</name>
    <name type="synonym">Trichoderma virens</name>
    <dbReference type="NCBI Taxonomy" id="413071"/>
    <lineage>
        <taxon>Eukaryota</taxon>
        <taxon>Fungi</taxon>
        <taxon>Dikarya</taxon>
        <taxon>Ascomycota</taxon>
        <taxon>Pezizomycotina</taxon>
        <taxon>Sordariomycetes</taxon>
        <taxon>Hypocreomycetidae</taxon>
        <taxon>Hypocreales</taxon>
        <taxon>Hypocreaceae</taxon>
        <taxon>Trichoderma</taxon>
    </lineage>
</organism>
<keyword evidence="1" id="KW-0812">Transmembrane</keyword>
<keyword evidence="3" id="KW-1185">Reference proteome</keyword>
<dbReference type="EMBL" id="ABDF02000085">
    <property type="protein sequence ID" value="EHK18713.1"/>
    <property type="molecule type" value="Genomic_DNA"/>
</dbReference>
<comment type="caution">
    <text evidence="2">The sequence shown here is derived from an EMBL/GenBank/DDBJ whole genome shotgun (WGS) entry which is preliminary data.</text>
</comment>
<feature type="non-terminal residue" evidence="2">
    <location>
        <position position="1"/>
    </location>
</feature>
<feature type="transmembrane region" description="Helical" evidence="1">
    <location>
        <begin position="12"/>
        <end position="33"/>
    </location>
</feature>
<dbReference type="Proteomes" id="UP000007115">
    <property type="component" value="Unassembled WGS sequence"/>
</dbReference>
<gene>
    <name evidence="2" type="ORF">TRIVIDRAFT_216620</name>
</gene>
<evidence type="ECO:0000313" key="3">
    <source>
        <dbReference type="Proteomes" id="UP000007115"/>
    </source>
</evidence>
<dbReference type="RefSeq" id="XP_013952913.1">
    <property type="nucleotide sequence ID" value="XM_014097438.1"/>
</dbReference>
<dbReference type="VEuPathDB" id="FungiDB:TRIVIDRAFT_216620"/>
<keyword evidence="1" id="KW-0472">Membrane</keyword>
<evidence type="ECO:0000256" key="1">
    <source>
        <dbReference type="SAM" id="Phobius"/>
    </source>
</evidence>
<name>G9N328_HYPVG</name>
<reference evidence="2 3" key="1">
    <citation type="journal article" date="2011" name="Genome Biol.">
        <title>Comparative genome sequence analysis underscores mycoparasitism as the ancestral life style of Trichoderma.</title>
        <authorList>
            <person name="Kubicek C.P."/>
            <person name="Herrera-Estrella A."/>
            <person name="Seidl-Seiboth V."/>
            <person name="Martinez D.A."/>
            <person name="Druzhinina I.S."/>
            <person name="Thon M."/>
            <person name="Zeilinger S."/>
            <person name="Casas-Flores S."/>
            <person name="Horwitz B.A."/>
            <person name="Mukherjee P.K."/>
            <person name="Mukherjee M."/>
            <person name="Kredics L."/>
            <person name="Alcaraz L.D."/>
            <person name="Aerts A."/>
            <person name="Antal Z."/>
            <person name="Atanasova L."/>
            <person name="Cervantes-Badillo M.G."/>
            <person name="Challacombe J."/>
            <person name="Chertkov O."/>
            <person name="McCluskey K."/>
            <person name="Coulpier F."/>
            <person name="Deshpande N."/>
            <person name="von Doehren H."/>
            <person name="Ebbole D.J."/>
            <person name="Esquivel-Naranjo E.U."/>
            <person name="Fekete E."/>
            <person name="Flipphi M."/>
            <person name="Glaser F."/>
            <person name="Gomez-Rodriguez E.Y."/>
            <person name="Gruber S."/>
            <person name="Han C."/>
            <person name="Henrissat B."/>
            <person name="Hermosa R."/>
            <person name="Hernandez-Onate M."/>
            <person name="Karaffa L."/>
            <person name="Kosti I."/>
            <person name="Le Crom S."/>
            <person name="Lindquist E."/>
            <person name="Lucas S."/>
            <person name="Luebeck M."/>
            <person name="Luebeck P.S."/>
            <person name="Margeot A."/>
            <person name="Metz B."/>
            <person name="Misra M."/>
            <person name="Nevalainen H."/>
            <person name="Omann M."/>
            <person name="Packer N."/>
            <person name="Perrone G."/>
            <person name="Uresti-Rivera E.E."/>
            <person name="Salamov A."/>
            <person name="Schmoll M."/>
            <person name="Seiboth B."/>
            <person name="Shapiro H."/>
            <person name="Sukno S."/>
            <person name="Tamayo-Ramos J.A."/>
            <person name="Tisch D."/>
            <person name="Wiest A."/>
            <person name="Wilkinson H.H."/>
            <person name="Zhang M."/>
            <person name="Coutinho P.M."/>
            <person name="Kenerley C.M."/>
            <person name="Monte E."/>
            <person name="Baker S.E."/>
            <person name="Grigoriev I.V."/>
        </authorList>
    </citation>
    <scope>NUCLEOTIDE SEQUENCE [LARGE SCALE GENOMIC DNA]</scope>
    <source>
        <strain evidence="3">Gv29-8 / FGSC 10586</strain>
    </source>
</reference>
<protein>
    <submittedName>
        <fullName evidence="2">Uncharacterized protein</fullName>
    </submittedName>
</protein>
<evidence type="ECO:0000313" key="2">
    <source>
        <dbReference type="EMBL" id="EHK18713.1"/>
    </source>
</evidence>
<dbReference type="GeneID" id="25791144"/>
<accession>G9N328</accession>
<keyword evidence="1" id="KW-1133">Transmembrane helix</keyword>